<keyword evidence="9 10" id="KW-0119">Carbohydrate metabolism</keyword>
<comment type="cofactor">
    <cofactor evidence="2 10">
        <name>Mg(2+)</name>
        <dbReference type="ChEBI" id="CHEBI:18420"/>
    </cofactor>
</comment>
<evidence type="ECO:0000256" key="10">
    <source>
        <dbReference type="HAMAP-Rule" id="MF_00495"/>
    </source>
</evidence>
<feature type="active site" description="Nucleophile" evidence="10">
    <location>
        <position position="9"/>
    </location>
</feature>
<dbReference type="PANTHER" id="PTHR43434:SF1">
    <property type="entry name" value="PHOSPHOGLYCOLATE PHOSPHATASE"/>
    <property type="match status" value="1"/>
</dbReference>
<evidence type="ECO:0000256" key="5">
    <source>
        <dbReference type="ARBA" id="ARBA00013078"/>
    </source>
</evidence>
<dbReference type="AlphaFoldDB" id="A0A1C3H360"/>
<reference evidence="12" key="1">
    <citation type="submission" date="2016-04" db="EMBL/GenBank/DDBJ databases">
        <authorList>
            <person name="Tagini F."/>
        </authorList>
    </citation>
    <scope>NUCLEOTIDE SEQUENCE [LARGE SCALE GENOMIC DNA]</scope>
    <source>
        <strain evidence="12">CHUV0807</strain>
    </source>
</reference>
<evidence type="ECO:0000256" key="6">
    <source>
        <dbReference type="ARBA" id="ARBA00022723"/>
    </source>
</evidence>
<dbReference type="EC" id="3.1.3.18" evidence="5 10"/>
<dbReference type="InterPro" id="IPR023198">
    <property type="entry name" value="PGP-like_dom2"/>
</dbReference>
<evidence type="ECO:0000313" key="12">
    <source>
        <dbReference type="Proteomes" id="UP000190837"/>
    </source>
</evidence>
<dbReference type="NCBIfam" id="TIGR01662">
    <property type="entry name" value="HAD-SF-IIIA"/>
    <property type="match status" value="1"/>
</dbReference>
<dbReference type="InterPro" id="IPR006439">
    <property type="entry name" value="HAD-SF_hydro_IA"/>
</dbReference>
<comment type="catalytic activity">
    <reaction evidence="1 10">
        <text>2-phosphoglycolate + H2O = glycolate + phosphate</text>
        <dbReference type="Rhea" id="RHEA:14369"/>
        <dbReference type="ChEBI" id="CHEBI:15377"/>
        <dbReference type="ChEBI" id="CHEBI:29805"/>
        <dbReference type="ChEBI" id="CHEBI:43474"/>
        <dbReference type="ChEBI" id="CHEBI:58033"/>
        <dbReference type="EC" id="3.1.3.18"/>
    </reaction>
</comment>
<dbReference type="GO" id="GO:0008967">
    <property type="term" value="F:phosphoglycolate phosphatase activity"/>
    <property type="evidence" value="ECO:0007669"/>
    <property type="project" value="UniProtKB-UniRule"/>
</dbReference>
<dbReference type="InterPro" id="IPR023214">
    <property type="entry name" value="HAD_sf"/>
</dbReference>
<dbReference type="GO" id="GO:0046295">
    <property type="term" value="P:glycolate biosynthetic process"/>
    <property type="evidence" value="ECO:0007669"/>
    <property type="project" value="UniProtKB-UniRule"/>
</dbReference>
<comment type="pathway">
    <text evidence="3 10">Organic acid metabolism; glycolate biosynthesis; glycolate from 2-phosphoglycolate: step 1/1.</text>
</comment>
<sequence>MTIRAIAFDLDGTLCHTLPDLVAAANASRAHMGLPPLPDATIESYIGDGIPRLVHRVLTNSRDGDADAPPAAHAEVYCYFTAYYLEHLSDKTRPYPQVPETLAALQQRGIALAVITNKNEAHAKQLLADLDLARYFARIYGGDSLAEKKPSPLPLTTTAAAFGITPGEMLMVGDSANDILAGKAAGCPTVAVTYGYADVRALQQTPATRADYLIDQFAELLTLV</sequence>
<evidence type="ECO:0000256" key="1">
    <source>
        <dbReference type="ARBA" id="ARBA00000830"/>
    </source>
</evidence>
<keyword evidence="7 10" id="KW-0378">Hydrolase</keyword>
<dbReference type="InterPro" id="IPR050155">
    <property type="entry name" value="HAD-like_hydrolase_sf"/>
</dbReference>
<dbReference type="EMBL" id="FKLO01000024">
    <property type="protein sequence ID" value="SAM59427.1"/>
    <property type="molecule type" value="Genomic_DNA"/>
</dbReference>
<dbReference type="InterPro" id="IPR037512">
    <property type="entry name" value="PGPase_prok"/>
</dbReference>
<organism evidence="11 12">
    <name type="scientific">Cardiobacterium hominis</name>
    <dbReference type="NCBI Taxonomy" id="2718"/>
    <lineage>
        <taxon>Bacteria</taxon>
        <taxon>Pseudomonadati</taxon>
        <taxon>Pseudomonadota</taxon>
        <taxon>Gammaproteobacteria</taxon>
        <taxon>Cardiobacteriales</taxon>
        <taxon>Cardiobacteriaceae</taxon>
        <taxon>Cardiobacterium</taxon>
    </lineage>
</organism>
<comment type="function">
    <text evidence="10">Specifically catalyzes the dephosphorylation of 2-phosphoglycolate. Is involved in the dissimilation of the intracellular 2-phosphoglycolate formed during the DNA repair of 3'-phosphoglycolate ends, a major class of DNA lesions induced by oxidative stress.</text>
</comment>
<dbReference type="UniPathway" id="UPA00865">
    <property type="reaction ID" value="UER00834"/>
</dbReference>
<comment type="similarity">
    <text evidence="4 10">Belongs to the HAD-like hydrolase superfamily. CbbY/CbbZ/Gph/YieH family.</text>
</comment>
<feature type="binding site" evidence="10">
    <location>
        <position position="9"/>
    </location>
    <ligand>
        <name>Mg(2+)</name>
        <dbReference type="ChEBI" id="CHEBI:18420"/>
    </ligand>
</feature>
<dbReference type="InterPro" id="IPR041492">
    <property type="entry name" value="HAD_2"/>
</dbReference>
<dbReference type="Gene3D" id="1.10.150.240">
    <property type="entry name" value="Putative phosphatase, domain 2"/>
    <property type="match status" value="1"/>
</dbReference>
<feature type="binding site" evidence="10">
    <location>
        <position position="11"/>
    </location>
    <ligand>
        <name>Mg(2+)</name>
        <dbReference type="ChEBI" id="CHEBI:18420"/>
    </ligand>
</feature>
<feature type="binding site" evidence="10">
    <location>
        <position position="174"/>
    </location>
    <ligand>
        <name>Mg(2+)</name>
        <dbReference type="ChEBI" id="CHEBI:18420"/>
    </ligand>
</feature>
<keyword evidence="6 10" id="KW-0479">Metal-binding</keyword>
<dbReference type="SFLD" id="SFLDG01129">
    <property type="entry name" value="C1.5:_HAD__Beta-PGM__Phosphata"/>
    <property type="match status" value="1"/>
</dbReference>
<dbReference type="SFLD" id="SFLDG01135">
    <property type="entry name" value="C1.5.6:_HAD__Beta-PGM__Phospha"/>
    <property type="match status" value="1"/>
</dbReference>
<dbReference type="NCBIfam" id="TIGR01509">
    <property type="entry name" value="HAD-SF-IA-v3"/>
    <property type="match status" value="1"/>
</dbReference>
<evidence type="ECO:0000256" key="2">
    <source>
        <dbReference type="ARBA" id="ARBA00001946"/>
    </source>
</evidence>
<dbReference type="HAMAP" id="MF_00495">
    <property type="entry name" value="GPH_hydrolase_bact"/>
    <property type="match status" value="1"/>
</dbReference>
<dbReference type="GO" id="GO:0005829">
    <property type="term" value="C:cytosol"/>
    <property type="evidence" value="ECO:0007669"/>
    <property type="project" value="TreeGrafter"/>
</dbReference>
<protein>
    <recommendedName>
        <fullName evidence="5 10">Phosphoglycolate phosphatase</fullName>
        <shortName evidence="10">PGP</shortName>
        <shortName evidence="10">PGPase</shortName>
        <ecNumber evidence="5 10">3.1.3.18</ecNumber>
    </recommendedName>
</protein>
<dbReference type="InterPro" id="IPR006549">
    <property type="entry name" value="HAD-SF_hydro_IIIA"/>
</dbReference>
<evidence type="ECO:0000256" key="9">
    <source>
        <dbReference type="ARBA" id="ARBA00023277"/>
    </source>
</evidence>
<dbReference type="SFLD" id="SFLDS00003">
    <property type="entry name" value="Haloacid_Dehalogenase"/>
    <property type="match status" value="1"/>
</dbReference>
<dbReference type="FunFam" id="3.40.50.1000:FF:000022">
    <property type="entry name" value="Phosphoglycolate phosphatase"/>
    <property type="match status" value="1"/>
</dbReference>
<keyword evidence="8 10" id="KW-0460">Magnesium</keyword>
<evidence type="ECO:0000313" key="11">
    <source>
        <dbReference type="EMBL" id="SAM59427.1"/>
    </source>
</evidence>
<accession>A0A1C3H360</accession>
<gene>
    <name evidence="11" type="ORF">CHUV0807_0557</name>
</gene>
<dbReference type="Proteomes" id="UP000190837">
    <property type="component" value="Unassembled WGS sequence"/>
</dbReference>
<dbReference type="NCBIfam" id="TIGR01549">
    <property type="entry name" value="HAD-SF-IA-v1"/>
    <property type="match status" value="1"/>
</dbReference>
<dbReference type="GO" id="GO:0046872">
    <property type="term" value="F:metal ion binding"/>
    <property type="evidence" value="ECO:0007669"/>
    <property type="project" value="UniProtKB-KW"/>
</dbReference>
<dbReference type="PANTHER" id="PTHR43434">
    <property type="entry name" value="PHOSPHOGLYCOLATE PHOSPHATASE"/>
    <property type="match status" value="1"/>
</dbReference>
<dbReference type="NCBIfam" id="NF009695">
    <property type="entry name" value="PRK13222.1-2"/>
    <property type="match status" value="1"/>
</dbReference>
<dbReference type="GO" id="GO:0006281">
    <property type="term" value="P:DNA repair"/>
    <property type="evidence" value="ECO:0007669"/>
    <property type="project" value="TreeGrafter"/>
</dbReference>
<evidence type="ECO:0000256" key="8">
    <source>
        <dbReference type="ARBA" id="ARBA00022842"/>
    </source>
</evidence>
<evidence type="ECO:0000256" key="3">
    <source>
        <dbReference type="ARBA" id="ARBA00004818"/>
    </source>
</evidence>
<name>A0A1C3H360_9GAMM</name>
<dbReference type="CDD" id="cd16417">
    <property type="entry name" value="HAD_PGPase"/>
    <property type="match status" value="1"/>
</dbReference>
<evidence type="ECO:0000256" key="4">
    <source>
        <dbReference type="ARBA" id="ARBA00006171"/>
    </source>
</evidence>
<dbReference type="NCBIfam" id="TIGR01449">
    <property type="entry name" value="PGP_bact"/>
    <property type="match status" value="1"/>
</dbReference>
<dbReference type="GO" id="GO:0005975">
    <property type="term" value="P:carbohydrate metabolic process"/>
    <property type="evidence" value="ECO:0007669"/>
    <property type="project" value="InterPro"/>
</dbReference>
<evidence type="ECO:0000256" key="7">
    <source>
        <dbReference type="ARBA" id="ARBA00022801"/>
    </source>
</evidence>
<dbReference type="SUPFAM" id="SSF56784">
    <property type="entry name" value="HAD-like"/>
    <property type="match status" value="1"/>
</dbReference>
<dbReference type="Gene3D" id="3.40.50.1000">
    <property type="entry name" value="HAD superfamily/HAD-like"/>
    <property type="match status" value="1"/>
</dbReference>
<dbReference type="InterPro" id="IPR036412">
    <property type="entry name" value="HAD-like_sf"/>
</dbReference>
<dbReference type="RefSeq" id="WP_079539551.1">
    <property type="nucleotide sequence ID" value="NZ_FKLO01000024.1"/>
</dbReference>
<dbReference type="Pfam" id="PF13419">
    <property type="entry name" value="HAD_2"/>
    <property type="match status" value="1"/>
</dbReference>
<proteinExistence type="inferred from homology"/>